<dbReference type="GO" id="GO:0009289">
    <property type="term" value="C:pilus"/>
    <property type="evidence" value="ECO:0007669"/>
    <property type="project" value="UniProtKB-SubCell"/>
</dbReference>
<dbReference type="InterPro" id="IPR050263">
    <property type="entry name" value="Bact_Fimbrial_Adh_Pro"/>
</dbReference>
<dbReference type="GO" id="GO:0043709">
    <property type="term" value="P:cell adhesion involved in single-species biofilm formation"/>
    <property type="evidence" value="ECO:0007669"/>
    <property type="project" value="TreeGrafter"/>
</dbReference>
<dbReference type="SUPFAM" id="SSF49401">
    <property type="entry name" value="Bacterial adhesins"/>
    <property type="match status" value="1"/>
</dbReference>
<evidence type="ECO:0000259" key="6">
    <source>
        <dbReference type="Pfam" id="PF00419"/>
    </source>
</evidence>
<evidence type="ECO:0000256" key="1">
    <source>
        <dbReference type="ARBA" id="ARBA00004561"/>
    </source>
</evidence>
<sequence>MKKSLLALSLGLSASLLGASAFASSGTVKFEGKVTSSTCPIQIVNPDDGSVGDLVKMGSVDASRFTAVGQEHSGKRFSLRVSGGAGCAITAGSVANTTFNGIPDPSGNYFQVTPGLDGAKGVVISMRDQRGAALAPGAASADYDLNVGAPTDLQFNAYYRSTATTVTAGVASADIQFVVAIN</sequence>
<accession>A0A7X1GAJ0</accession>
<dbReference type="InterPro" id="IPR000259">
    <property type="entry name" value="Adhesion_dom_fimbrial"/>
</dbReference>
<protein>
    <submittedName>
        <fullName evidence="7">Fimbrial protein</fullName>
    </submittedName>
</protein>
<dbReference type="AlphaFoldDB" id="A0A7X1GAJ0"/>
<dbReference type="PANTHER" id="PTHR33420">
    <property type="entry name" value="FIMBRIAL SUBUNIT ELFA-RELATED"/>
    <property type="match status" value="1"/>
</dbReference>
<dbReference type="InterPro" id="IPR008966">
    <property type="entry name" value="Adhesion_dom_sf"/>
</dbReference>
<feature type="domain" description="Fimbrial-type adhesion" evidence="6">
    <location>
        <begin position="29"/>
        <end position="181"/>
    </location>
</feature>
<dbReference type="Gene3D" id="2.60.40.1090">
    <property type="entry name" value="Fimbrial-type adhesion domain"/>
    <property type="match status" value="1"/>
</dbReference>
<reference evidence="7 8" key="1">
    <citation type="submission" date="2020-08" db="EMBL/GenBank/DDBJ databases">
        <title>Pseudomonas sp. nov.</title>
        <authorList>
            <person name="Gieschler S."/>
            <person name="Fiedler G."/>
            <person name="Brinks E."/>
            <person name="Boehnlein C."/>
            <person name="Franz C.M.A.P."/>
            <person name="Kabisch J."/>
        </authorList>
    </citation>
    <scope>NUCLEOTIDE SEQUENCE [LARGE SCALE GENOMIC DNA]</scope>
    <source>
        <strain evidence="7 8">MBT-1</strain>
    </source>
</reference>
<organism evidence="7 8">
    <name type="scientific">Pseudomonas kielensis</name>
    <dbReference type="NCBI Taxonomy" id="2762577"/>
    <lineage>
        <taxon>Bacteria</taxon>
        <taxon>Pseudomonadati</taxon>
        <taxon>Pseudomonadota</taxon>
        <taxon>Gammaproteobacteria</taxon>
        <taxon>Pseudomonadales</taxon>
        <taxon>Pseudomonadaceae</taxon>
        <taxon>Pseudomonas</taxon>
    </lineage>
</organism>
<keyword evidence="3 5" id="KW-0732">Signal</keyword>
<keyword evidence="8" id="KW-1185">Reference proteome</keyword>
<dbReference type="RefSeq" id="WP_185818015.1">
    <property type="nucleotide sequence ID" value="NZ_CP090311.1"/>
</dbReference>
<dbReference type="Pfam" id="PF00419">
    <property type="entry name" value="Fimbrial"/>
    <property type="match status" value="1"/>
</dbReference>
<comment type="similarity">
    <text evidence="2">Belongs to the fimbrial protein family.</text>
</comment>
<dbReference type="InterPro" id="IPR036937">
    <property type="entry name" value="Adhesion_dom_fimbrial_sf"/>
</dbReference>
<name>A0A7X1GAJ0_9PSED</name>
<evidence type="ECO:0000256" key="4">
    <source>
        <dbReference type="ARBA" id="ARBA00023263"/>
    </source>
</evidence>
<dbReference type="Proteomes" id="UP000526003">
    <property type="component" value="Unassembled WGS sequence"/>
</dbReference>
<dbReference type="PANTHER" id="PTHR33420:SF12">
    <property type="entry name" value="FIMBRIN-LIKE PROTEIN FIMI-RELATED"/>
    <property type="match status" value="1"/>
</dbReference>
<evidence type="ECO:0000313" key="8">
    <source>
        <dbReference type="Proteomes" id="UP000526003"/>
    </source>
</evidence>
<feature type="signal peptide" evidence="5">
    <location>
        <begin position="1"/>
        <end position="23"/>
    </location>
</feature>
<comment type="subcellular location">
    <subcellularLocation>
        <location evidence="1">Fimbrium</location>
    </subcellularLocation>
</comment>
<evidence type="ECO:0000256" key="3">
    <source>
        <dbReference type="ARBA" id="ARBA00022729"/>
    </source>
</evidence>
<keyword evidence="4" id="KW-0281">Fimbrium</keyword>
<proteinExistence type="inferred from homology"/>
<dbReference type="EMBL" id="JACMYG010000003">
    <property type="protein sequence ID" value="MBC2688920.1"/>
    <property type="molecule type" value="Genomic_DNA"/>
</dbReference>
<evidence type="ECO:0000256" key="2">
    <source>
        <dbReference type="ARBA" id="ARBA00006671"/>
    </source>
</evidence>
<evidence type="ECO:0000256" key="5">
    <source>
        <dbReference type="SAM" id="SignalP"/>
    </source>
</evidence>
<evidence type="ECO:0000313" key="7">
    <source>
        <dbReference type="EMBL" id="MBC2688920.1"/>
    </source>
</evidence>
<comment type="caution">
    <text evidence="7">The sequence shown here is derived from an EMBL/GenBank/DDBJ whole genome shotgun (WGS) entry which is preliminary data.</text>
</comment>
<feature type="chain" id="PRO_5030735875" evidence="5">
    <location>
        <begin position="24"/>
        <end position="182"/>
    </location>
</feature>
<gene>
    <name evidence="7" type="ORF">H7995_03795</name>
</gene>